<name>A0ABX3MHF6_9RHOB</name>
<keyword evidence="3" id="KW-1185">Reference proteome</keyword>
<evidence type="ECO:0008006" key="4">
    <source>
        <dbReference type="Google" id="ProtNLM"/>
    </source>
</evidence>
<evidence type="ECO:0000256" key="1">
    <source>
        <dbReference type="SAM" id="Phobius"/>
    </source>
</evidence>
<keyword evidence="1" id="KW-1133">Transmembrane helix</keyword>
<comment type="caution">
    <text evidence="2">The sequence shown here is derived from an EMBL/GenBank/DDBJ whole genome shotgun (WGS) entry which is preliminary data.</text>
</comment>
<dbReference type="EMBL" id="MPZS01000003">
    <property type="protein sequence ID" value="OOY10992.1"/>
    <property type="molecule type" value="Genomic_DNA"/>
</dbReference>
<organism evidence="2 3">
    <name type="scientific">Thioclava marina</name>
    <dbReference type="NCBI Taxonomy" id="1915077"/>
    <lineage>
        <taxon>Bacteria</taxon>
        <taxon>Pseudomonadati</taxon>
        <taxon>Pseudomonadota</taxon>
        <taxon>Alphaproteobacteria</taxon>
        <taxon>Rhodobacterales</taxon>
        <taxon>Paracoccaceae</taxon>
        <taxon>Thioclava</taxon>
    </lineage>
</organism>
<accession>A0ABX3MHF6</accession>
<keyword evidence="1" id="KW-0472">Membrane</keyword>
<evidence type="ECO:0000313" key="2">
    <source>
        <dbReference type="EMBL" id="OOY10992.1"/>
    </source>
</evidence>
<gene>
    <name evidence="2" type="ORF">BMG00_14685</name>
</gene>
<keyword evidence="1" id="KW-0812">Transmembrane</keyword>
<protein>
    <recommendedName>
        <fullName evidence="4">Flp family type IVb pilin</fullName>
    </recommendedName>
</protein>
<sequence length="76" mass="7857">MECKMKLFKFKTLRDLKNDEEGVTVVEYGIALAIAVGIGGLIYTTVGTGVYNKLAGAATIMGETPAGYGANPAEGG</sequence>
<feature type="transmembrane region" description="Helical" evidence="1">
    <location>
        <begin position="21"/>
        <end position="43"/>
    </location>
</feature>
<evidence type="ECO:0000313" key="3">
    <source>
        <dbReference type="Proteomes" id="UP000242224"/>
    </source>
</evidence>
<dbReference type="Proteomes" id="UP000242224">
    <property type="component" value="Unassembled WGS sequence"/>
</dbReference>
<proteinExistence type="predicted"/>
<reference evidence="2 3" key="1">
    <citation type="submission" date="2016-11" db="EMBL/GenBank/DDBJ databases">
        <title>A multilocus sequence analysis scheme for characterization of bacteria in the genus Thioclava.</title>
        <authorList>
            <person name="Liu Y."/>
            <person name="Shao Z."/>
        </authorList>
    </citation>
    <scope>NUCLEOTIDE SEQUENCE [LARGE SCALE GENOMIC DNA]</scope>
    <source>
        <strain evidence="2 3">11.10-0-13</strain>
    </source>
</reference>